<keyword evidence="1" id="KW-0175">Coiled coil</keyword>
<evidence type="ECO:0000313" key="3">
    <source>
        <dbReference type="Proteomes" id="UP000288674"/>
    </source>
</evidence>
<accession>A0A3Q9R7K9</accession>
<proteinExistence type="predicted"/>
<keyword evidence="3" id="KW-1185">Reference proteome</keyword>
<dbReference type="Proteomes" id="UP000288674">
    <property type="component" value="Segment"/>
</dbReference>
<evidence type="ECO:0000313" key="2">
    <source>
        <dbReference type="EMBL" id="AZU99040.1"/>
    </source>
</evidence>
<dbReference type="EMBL" id="MK288022">
    <property type="protein sequence ID" value="AZU99040.1"/>
    <property type="molecule type" value="Genomic_DNA"/>
</dbReference>
<reference evidence="2 3" key="1">
    <citation type="submission" date="2018-12" db="EMBL/GenBank/DDBJ databases">
        <title>Characterization of novel siphovirus infecting Emetic Bacillus cereus.</title>
        <authorList>
            <person name="Hu X."/>
            <person name="Wan X."/>
            <person name="Geng P."/>
            <person name="Yuan Z."/>
        </authorList>
    </citation>
    <scope>NUCLEOTIDE SEQUENCE [LARGE SCALE GENOMIC DNA]</scope>
</reference>
<sequence>MFGKKALREELDFQRKHNLRLESEKWELQRETSRLERDNKNLQKSLDEHKNTIAELRKEKERLEDEVDRIDADRLNITKDYIELQNRQPTKDELILQLAELLLDENRGTEKDSLVKQMNAALRINNNQAVPQGAEPQWLNPQQ</sequence>
<evidence type="ECO:0000256" key="1">
    <source>
        <dbReference type="SAM" id="Coils"/>
    </source>
</evidence>
<protein>
    <submittedName>
        <fullName evidence="2">Uncharacterized protein</fullName>
    </submittedName>
</protein>
<feature type="coiled-coil region" evidence="1">
    <location>
        <begin position="4"/>
        <end position="80"/>
    </location>
</feature>
<gene>
    <name evidence="2" type="ORF">pW4_18</name>
</gene>
<name>A0A3Q9R7K9_9CAUD</name>
<organism evidence="2 3">
    <name type="scientific">Bacillus phage pW4</name>
    <dbReference type="NCBI Taxonomy" id="2500560"/>
    <lineage>
        <taxon>Viruses</taxon>
        <taxon>Duplodnaviria</taxon>
        <taxon>Heunggongvirae</taxon>
        <taxon>Uroviricota</taxon>
        <taxon>Caudoviricetes</taxon>
        <taxon>Sejongvirinae</taxon>
        <taxon>Yihwangvirus</taxon>
        <taxon>Yihwangvirus pW4</taxon>
    </lineage>
</organism>